<accession>I3EGS6</accession>
<dbReference type="VEuPathDB" id="MicrosporidiaDB:NEQG_01113"/>
<evidence type="ECO:0000313" key="1">
    <source>
        <dbReference type="EMBL" id="EIJ88423.1"/>
    </source>
</evidence>
<dbReference type="InParanoid" id="I3EGS6"/>
<protein>
    <submittedName>
        <fullName evidence="1">Uncharacterized protein</fullName>
    </submittedName>
</protein>
<evidence type="ECO:0000313" key="2">
    <source>
        <dbReference type="Proteomes" id="UP000002872"/>
    </source>
</evidence>
<dbReference type="HOGENOM" id="CLU_3050850_0_0_1"/>
<proteinExistence type="predicted"/>
<gene>
    <name evidence="1" type="ORF">NEQG_01113</name>
</gene>
<sequence>MIPPVSYENPMAICQCDNPHDDPDKTRPDHRSVYQLLASHLETFTHFMERLKGH</sequence>
<organism evidence="1 2">
    <name type="scientific">Nematocida parisii (strain ERTm3)</name>
    <name type="common">Nematode killer fungus</name>
    <dbReference type="NCBI Taxonomy" id="935791"/>
    <lineage>
        <taxon>Eukaryota</taxon>
        <taxon>Fungi</taxon>
        <taxon>Fungi incertae sedis</taxon>
        <taxon>Microsporidia</taxon>
        <taxon>Nematocida</taxon>
    </lineage>
</organism>
<keyword evidence="2" id="KW-1185">Reference proteome</keyword>
<reference evidence="1" key="1">
    <citation type="submission" date="2011-01" db="EMBL/GenBank/DDBJ databases">
        <title>The Genome Sequence of Nematocida parisii strain ERTm3.</title>
        <authorList>
            <consortium name="The Broad Institute Genome Sequencing Platform"/>
            <consortium name="The Broad Institute Genome Sequencing Center for Infectious Disease"/>
            <person name="Cuomo C."/>
            <person name="Troemel E."/>
            <person name="Young S.K."/>
            <person name="Zeng Q."/>
            <person name="Gargeya S."/>
            <person name="Fitzgerald M."/>
            <person name="Haas B."/>
            <person name="Abouelleil A."/>
            <person name="Alvarado L."/>
            <person name="Arachchi H.M."/>
            <person name="Berlin A."/>
            <person name="Chapman S.B."/>
            <person name="Gearin G."/>
            <person name="Goldberg J."/>
            <person name="Griggs A."/>
            <person name="Gujja S."/>
            <person name="Hansen M."/>
            <person name="Heiman D."/>
            <person name="Howarth C."/>
            <person name="Larimer J."/>
            <person name="Lui A."/>
            <person name="MacDonald P.J.P."/>
            <person name="McCowen C."/>
            <person name="Montmayeur A."/>
            <person name="Murphy C."/>
            <person name="Neiman D."/>
            <person name="Pearson M."/>
            <person name="Priest M."/>
            <person name="Roberts A."/>
            <person name="Saif S."/>
            <person name="Shea T."/>
            <person name="Sisk P."/>
            <person name="Stolte C."/>
            <person name="Sykes S."/>
            <person name="Wortman J."/>
            <person name="Nusbaum C."/>
            <person name="Birren B."/>
        </authorList>
    </citation>
    <scope>NUCLEOTIDE SEQUENCE</scope>
    <source>
        <strain evidence="1">ERTm3</strain>
    </source>
</reference>
<name>I3EGS6_NEMP3</name>
<dbReference type="AlphaFoldDB" id="I3EGS6"/>
<dbReference type="EMBL" id="GL870878">
    <property type="protein sequence ID" value="EIJ88423.1"/>
    <property type="molecule type" value="Genomic_DNA"/>
</dbReference>
<dbReference type="Proteomes" id="UP000002872">
    <property type="component" value="Unassembled WGS sequence"/>
</dbReference>